<keyword evidence="3" id="KW-1185">Reference proteome</keyword>
<gene>
    <name evidence="2" type="ORF">PAPYR_10788</name>
</gene>
<feature type="region of interest" description="Disordered" evidence="1">
    <location>
        <begin position="239"/>
        <end position="260"/>
    </location>
</feature>
<protein>
    <submittedName>
        <fullName evidence="2">Uncharacterized protein</fullName>
    </submittedName>
</protein>
<accession>A0ABQ8U565</accession>
<dbReference type="Proteomes" id="UP001141327">
    <property type="component" value="Unassembled WGS sequence"/>
</dbReference>
<organism evidence="2 3">
    <name type="scientific">Paratrimastix pyriformis</name>
    <dbReference type="NCBI Taxonomy" id="342808"/>
    <lineage>
        <taxon>Eukaryota</taxon>
        <taxon>Metamonada</taxon>
        <taxon>Preaxostyla</taxon>
        <taxon>Paratrimastigidae</taxon>
        <taxon>Paratrimastix</taxon>
    </lineage>
</organism>
<reference evidence="2" key="1">
    <citation type="journal article" date="2022" name="bioRxiv">
        <title>Genomics of Preaxostyla Flagellates Illuminates Evolutionary Transitions and the Path Towards Mitochondrial Loss.</title>
        <authorList>
            <person name="Novak L.V.F."/>
            <person name="Treitli S.C."/>
            <person name="Pyrih J."/>
            <person name="Halakuc P."/>
            <person name="Pipaliya S.V."/>
            <person name="Vacek V."/>
            <person name="Brzon O."/>
            <person name="Soukal P."/>
            <person name="Eme L."/>
            <person name="Dacks J.B."/>
            <person name="Karnkowska A."/>
            <person name="Elias M."/>
            <person name="Hampl V."/>
        </authorList>
    </citation>
    <scope>NUCLEOTIDE SEQUENCE</scope>
    <source>
        <strain evidence="2">RCP-MX</strain>
    </source>
</reference>
<name>A0ABQ8U565_9EUKA</name>
<dbReference type="EMBL" id="JAPMOS010000152">
    <property type="protein sequence ID" value="KAJ4454494.1"/>
    <property type="molecule type" value="Genomic_DNA"/>
</dbReference>
<evidence type="ECO:0000313" key="3">
    <source>
        <dbReference type="Proteomes" id="UP001141327"/>
    </source>
</evidence>
<sequence>MRNFPEVAPAARRAQGLLQSLALSLREFARDFKGRAVSLELFRLLAGHREALWTLLGGAQGILPEGAATAQGQQLLLISPVEFDALQLHVTTVMRHLEGLIKYTNLFASAARIDQTALRLQVDEFKARCDQFEVRALEGTLAAIAGPLFPPQVNDHWTTLFLNFFYPPTHPPSDLDWFHATSESFLIGDLWAQASAGVLDAARASALTAALAARRDAAAGEGGDLAGLFDEALMDPEQLQQQQQQLAAGPAGSPVGGDPGTLLTPDMGLQVLRAVKERWAGLFQDVHTLRLPLAFVERHMQGVSEAAIEKELALLARTRAGADMGVLVGPLPGPLQPAGELPLSWPAWTRQRTDAVTQALRCCAMKRVAPKIKVLVQRPIIFCGAQAPHRETSRDFECKRPEC</sequence>
<proteinExistence type="predicted"/>
<evidence type="ECO:0000256" key="1">
    <source>
        <dbReference type="SAM" id="MobiDB-lite"/>
    </source>
</evidence>
<comment type="caution">
    <text evidence="2">The sequence shown here is derived from an EMBL/GenBank/DDBJ whole genome shotgun (WGS) entry which is preliminary data.</text>
</comment>
<evidence type="ECO:0000313" key="2">
    <source>
        <dbReference type="EMBL" id="KAJ4454494.1"/>
    </source>
</evidence>